<feature type="domain" description="Peptidase S24/S26A/S26B/S26C" evidence="1">
    <location>
        <begin position="741"/>
        <end position="841"/>
    </location>
</feature>
<reference evidence="3 4" key="1">
    <citation type="submission" date="2018-03" db="EMBL/GenBank/DDBJ databases">
        <title>Draft Genome Sequences of the Obligatory Marine Myxobacteria Enhygromyxa salina SWB007.</title>
        <authorList>
            <person name="Poehlein A."/>
            <person name="Moghaddam J.A."/>
            <person name="Harms H."/>
            <person name="Alanjari M."/>
            <person name="Koenig G.M."/>
            <person name="Daniel R."/>
            <person name="Schaeberle T.F."/>
        </authorList>
    </citation>
    <scope>NUCLEOTIDE SEQUENCE [LARGE SCALE GENOMIC DNA]</scope>
    <source>
        <strain evidence="3 4">SWB007</strain>
    </source>
</reference>
<dbReference type="InterPro" id="IPR027417">
    <property type="entry name" value="P-loop_NTPase"/>
</dbReference>
<evidence type="ECO:0000259" key="1">
    <source>
        <dbReference type="Pfam" id="PF00717"/>
    </source>
</evidence>
<gene>
    <name evidence="3" type="ORF">ENSA7_08260</name>
</gene>
<dbReference type="AlphaFoldDB" id="A0A2S9YWF7"/>
<dbReference type="SUPFAM" id="SSF51306">
    <property type="entry name" value="LexA/Signal peptidase"/>
    <property type="match status" value="1"/>
</dbReference>
<proteinExistence type="predicted"/>
<evidence type="ECO:0000313" key="3">
    <source>
        <dbReference type="EMBL" id="PRQ09420.1"/>
    </source>
</evidence>
<evidence type="ECO:0000313" key="4">
    <source>
        <dbReference type="Proteomes" id="UP000238823"/>
    </source>
</evidence>
<dbReference type="EMBL" id="PVNL01000022">
    <property type="protein sequence ID" value="PRQ09420.1"/>
    <property type="molecule type" value="Genomic_DNA"/>
</dbReference>
<protein>
    <submittedName>
        <fullName evidence="3">Uncharacterized protein</fullName>
    </submittedName>
</protein>
<dbReference type="Pfam" id="PF09848">
    <property type="entry name" value="SLFN-g3_helicase"/>
    <property type="match status" value="1"/>
</dbReference>
<dbReference type="SUPFAM" id="SSF52540">
    <property type="entry name" value="P-loop containing nucleoside triphosphate hydrolases"/>
    <property type="match status" value="1"/>
</dbReference>
<dbReference type="Gene3D" id="2.10.109.10">
    <property type="entry name" value="Umud Fragment, subunit A"/>
    <property type="match status" value="1"/>
</dbReference>
<feature type="domain" description="Schlafen group 3-like DNA/RNA helicase" evidence="2">
    <location>
        <begin position="264"/>
        <end position="636"/>
    </location>
</feature>
<dbReference type="CDD" id="cd06462">
    <property type="entry name" value="Peptidase_S24_S26"/>
    <property type="match status" value="1"/>
</dbReference>
<dbReference type="InterPro" id="IPR018647">
    <property type="entry name" value="SLFN_3-like_DNA/RNA_helicase"/>
</dbReference>
<name>A0A2S9YWF7_9BACT</name>
<dbReference type="InterPro" id="IPR015927">
    <property type="entry name" value="Peptidase_S24_S26A/B/C"/>
</dbReference>
<sequence length="851" mass="94775">MSRYLYFAPLTDFLAAVDTAELVSTLTTRHAELTDRPPSDGEVQSWRVSLPAMADVLRDPVFATGEVFVELFMPLNGRRCDALLSGRSPEGPSAVIVELKQWSFVSKSHLPEHVYAGGRNVLHPSVQVGDYVETLRHFHSAFTGSGEAISLAGAAFLHDLRQTGDKADLHDDIVFGSAPQDFPLFYAHQHRLFAKWLADRLVPGPGKPVADRIRQGGPLPSPKLLDRVVSCIKGQQDWRLLDEQKTAYFSIRHAVQLAKDTGDKRVFVVRGGPGTGKSVLAIQLLASAASQHWRVAHATGSKAFSTVLQGRTLAFSRDLMKRMHSVKTKKALPVGELFTTFADVAKLGARDPDRLDLTVCDEAHRLWKFRRMKYPNGKVEWLSETSMIDEVIAASRVTVFFLDDDQSVRAGEIGHSRLILERTAALGIPHEVHDLDAQFRCAGSSSYIHWVDGLLEFRAGLDHEWQADQVYETKVWSDMHAMDAHLRGLVEQRRSCRLLAGYCWRWSKPDGLGQLPHDLQDPRFGSWSGAWIEKTGQHTKPLENQYYRWATLDDAYEQVGSIYSVQGFEFDDVGLIWGDDLVWREDRWIAQIDRNKDNAFKKELRSSGTDPVQKLRNVYRVLMTRGMRSTHLFILDDETRAHIQACLAPRVQALSVASGDHTPASTPPPARRRLAIVEPAPRRFSPIEVSPDPSAPWSSGAPVMDFHAAAGGFSGAWRDLIDPAEAEQWVTWADAPSFFPGEFVAEVRGDSMTPQIHDGDWCLFKPAPIEQAIGRPALVRLADAGHDGGRFTVKIVRVEWAPGLGGELVRSVLVLESLNPAHPPMRFAASEQAEVTVLAVVRRILGPRDKA</sequence>
<dbReference type="InterPro" id="IPR036286">
    <property type="entry name" value="LexA/Signal_pep-like_sf"/>
</dbReference>
<dbReference type="RefSeq" id="WP_181233114.1">
    <property type="nucleotide sequence ID" value="NZ_PVNL01000022.1"/>
</dbReference>
<evidence type="ECO:0000259" key="2">
    <source>
        <dbReference type="Pfam" id="PF09848"/>
    </source>
</evidence>
<dbReference type="Pfam" id="PF00717">
    <property type="entry name" value="Peptidase_S24"/>
    <property type="match status" value="1"/>
</dbReference>
<comment type="caution">
    <text evidence="3">The sequence shown here is derived from an EMBL/GenBank/DDBJ whole genome shotgun (WGS) entry which is preliminary data.</text>
</comment>
<dbReference type="Gene3D" id="3.40.50.300">
    <property type="entry name" value="P-loop containing nucleotide triphosphate hydrolases"/>
    <property type="match status" value="1"/>
</dbReference>
<dbReference type="Proteomes" id="UP000238823">
    <property type="component" value="Unassembled WGS sequence"/>
</dbReference>
<organism evidence="3 4">
    <name type="scientific">Enhygromyxa salina</name>
    <dbReference type="NCBI Taxonomy" id="215803"/>
    <lineage>
        <taxon>Bacteria</taxon>
        <taxon>Pseudomonadati</taxon>
        <taxon>Myxococcota</taxon>
        <taxon>Polyangia</taxon>
        <taxon>Nannocystales</taxon>
        <taxon>Nannocystaceae</taxon>
        <taxon>Enhygromyxa</taxon>
    </lineage>
</organism>
<accession>A0A2S9YWF7</accession>